<dbReference type="GeneID" id="8244010"/>
<gene>
    <name evidence="2" type="ORF">MICPUN_59007</name>
</gene>
<dbReference type="AlphaFoldDB" id="C1E9G6"/>
<proteinExistence type="predicted"/>
<evidence type="ECO:0000313" key="3">
    <source>
        <dbReference type="Proteomes" id="UP000002009"/>
    </source>
</evidence>
<keyword evidence="3" id="KW-1185">Reference proteome</keyword>
<feature type="compositionally biased region" description="Basic and acidic residues" evidence="1">
    <location>
        <begin position="28"/>
        <end position="37"/>
    </location>
</feature>
<dbReference type="EMBL" id="CP001327">
    <property type="protein sequence ID" value="ACO64330.1"/>
    <property type="molecule type" value="Genomic_DNA"/>
</dbReference>
<feature type="compositionally biased region" description="Acidic residues" evidence="1">
    <location>
        <begin position="134"/>
        <end position="144"/>
    </location>
</feature>
<feature type="compositionally biased region" description="Basic and acidic residues" evidence="1">
    <location>
        <begin position="145"/>
        <end position="155"/>
    </location>
</feature>
<name>C1E9G6_MICCC</name>
<feature type="compositionally biased region" description="Low complexity" evidence="1">
    <location>
        <begin position="211"/>
        <end position="220"/>
    </location>
</feature>
<reference evidence="2 3" key="1">
    <citation type="journal article" date="2009" name="Science">
        <title>Green evolution and dynamic adaptations revealed by genomes of the marine picoeukaryotes Micromonas.</title>
        <authorList>
            <person name="Worden A.Z."/>
            <person name="Lee J.H."/>
            <person name="Mock T."/>
            <person name="Rouze P."/>
            <person name="Simmons M.P."/>
            <person name="Aerts A.L."/>
            <person name="Allen A.E."/>
            <person name="Cuvelier M.L."/>
            <person name="Derelle E."/>
            <person name="Everett M.V."/>
            <person name="Foulon E."/>
            <person name="Grimwood J."/>
            <person name="Gundlach H."/>
            <person name="Henrissat B."/>
            <person name="Napoli C."/>
            <person name="McDonald S.M."/>
            <person name="Parker M.S."/>
            <person name="Rombauts S."/>
            <person name="Salamov A."/>
            <person name="Von Dassow P."/>
            <person name="Badger J.H."/>
            <person name="Coutinho P.M."/>
            <person name="Demir E."/>
            <person name="Dubchak I."/>
            <person name="Gentemann C."/>
            <person name="Eikrem W."/>
            <person name="Gready J.E."/>
            <person name="John U."/>
            <person name="Lanier W."/>
            <person name="Lindquist E.A."/>
            <person name="Lucas S."/>
            <person name="Mayer K.F."/>
            <person name="Moreau H."/>
            <person name="Not F."/>
            <person name="Otillar R."/>
            <person name="Panaud O."/>
            <person name="Pangilinan J."/>
            <person name="Paulsen I."/>
            <person name="Piegu B."/>
            <person name="Poliakov A."/>
            <person name="Robbens S."/>
            <person name="Schmutz J."/>
            <person name="Toulza E."/>
            <person name="Wyss T."/>
            <person name="Zelensky A."/>
            <person name="Zhou K."/>
            <person name="Armbrust E.V."/>
            <person name="Bhattacharya D."/>
            <person name="Goodenough U.W."/>
            <person name="Van de Peer Y."/>
            <person name="Grigoriev I.V."/>
        </authorList>
    </citation>
    <scope>NUCLEOTIDE SEQUENCE [LARGE SCALE GENOMIC DNA]</scope>
    <source>
        <strain evidence="3">RCC299 / NOUM17</strain>
    </source>
</reference>
<feature type="region of interest" description="Disordered" evidence="1">
    <location>
        <begin position="473"/>
        <end position="504"/>
    </location>
</feature>
<sequence>MGIPQVFVAVGGVCLFVARRRQGVGRRLSRDTRRDATKSSGNARDAPTRLGTVPRQARRRGGNEPIPVSSSEDIAPTASEASSTSGSAPTIDSEAVVSSRGADIVVPGAEGNEERLANTASDATEITASTENAGDYDDIDDKDVEEGKVKARTSREGPAGGDANAGHEGDGNSVQVNNDTDEDRSSSFGGSASKTPIRPHASGGLGRVVTRSSSPPLSSSSRKRRTAALAAVRAAARAASTASDGGAQSPASDATTDEDDEDEVNGPSSLDQKRVTFHPRVTTIANDENAAPPASPATPAKQLRDVKDVRDAGCDAKTPAPTLAAVDPNRSQKSPSSTEVKQPGAVAGNRFFCDSPLVCATPVVGTKRPVRGENGRYGLTRKAQIRIVKSPSFTDRSMAPLTALSPPKDVVWEEMSAREQANWVGAGKVPNFSRFKTPGPKFPADRGKEEDEDVTVRVSHEAMHAVGNMRYSAENAWSSPSDGGEGEEEDEGPYGPLVSTLSPNTMMDGASPATFARRYVEASVTRVEGMAADEMEHEAIARAYVDASEMRVGAMLRASGN</sequence>
<feature type="compositionally biased region" description="Low complexity" evidence="1">
    <location>
        <begin position="75"/>
        <end position="90"/>
    </location>
</feature>
<evidence type="ECO:0000256" key="1">
    <source>
        <dbReference type="SAM" id="MobiDB-lite"/>
    </source>
</evidence>
<accession>C1E9G6</accession>
<feature type="compositionally biased region" description="Low complexity" evidence="1">
    <location>
        <begin position="227"/>
        <end position="242"/>
    </location>
</feature>
<dbReference type="Proteomes" id="UP000002009">
    <property type="component" value="Chromosome 6"/>
</dbReference>
<evidence type="ECO:0000313" key="2">
    <source>
        <dbReference type="EMBL" id="ACO64330.1"/>
    </source>
</evidence>
<feature type="compositionally biased region" description="Basic and acidic residues" evidence="1">
    <location>
        <begin position="302"/>
        <end position="314"/>
    </location>
</feature>
<dbReference type="InParanoid" id="C1E9G6"/>
<feature type="region of interest" description="Disordered" evidence="1">
    <location>
        <begin position="24"/>
        <end position="342"/>
    </location>
</feature>
<dbReference type="KEGG" id="mis:MICPUN_59007"/>
<dbReference type="RefSeq" id="XP_002503072.1">
    <property type="nucleotide sequence ID" value="XM_002503026.1"/>
</dbReference>
<protein>
    <submittedName>
        <fullName evidence="2">Uncharacterized protein</fullName>
    </submittedName>
</protein>
<feature type="compositionally biased region" description="Polar residues" evidence="1">
    <location>
        <begin position="118"/>
        <end position="132"/>
    </location>
</feature>
<feature type="compositionally biased region" description="Acidic residues" evidence="1">
    <location>
        <begin position="255"/>
        <end position="264"/>
    </location>
</feature>
<feature type="compositionally biased region" description="Polar residues" evidence="1">
    <location>
        <begin position="329"/>
        <end position="340"/>
    </location>
</feature>
<organism evidence="2 3">
    <name type="scientific">Micromonas commoda (strain RCC299 / NOUM17 / CCMP2709)</name>
    <name type="common">Picoplanktonic green alga</name>
    <dbReference type="NCBI Taxonomy" id="296587"/>
    <lineage>
        <taxon>Eukaryota</taxon>
        <taxon>Viridiplantae</taxon>
        <taxon>Chlorophyta</taxon>
        <taxon>Mamiellophyceae</taxon>
        <taxon>Mamiellales</taxon>
        <taxon>Mamiellaceae</taxon>
        <taxon>Micromonas</taxon>
    </lineage>
</organism>